<protein>
    <submittedName>
        <fullName evidence="3">Stage III sporulation protein AH</fullName>
    </submittedName>
</protein>
<dbReference type="Gene3D" id="1.10.287.4300">
    <property type="entry name" value="Stage III sporulation protein AH-like"/>
    <property type="match status" value="1"/>
</dbReference>
<keyword evidence="2" id="KW-0472">Membrane</keyword>
<sequence>MLKKQTVWLLTMLSLMIVLSVYYMTSPDNDDLAYIDTGQEATENETEEATSDSADTTTEETEVGDITNMGKDELFTTIRMDLQDERSARMSRLEEIVASSSASTEEKNKALEDIDVIEQISTKETIIEESILANAEYQDVLVRNDGDVVHVHVRADELSETETVNIMRMVHDEFGDIRVDVNFQPTTES</sequence>
<dbReference type="InterPro" id="IPR038503">
    <property type="entry name" value="SpoIIIAH_sf"/>
</dbReference>
<name>A0A1H9ZPS8_9BACI</name>
<evidence type="ECO:0000313" key="3">
    <source>
        <dbReference type="EMBL" id="SES82835.1"/>
    </source>
</evidence>
<keyword evidence="2" id="KW-1133">Transmembrane helix</keyword>
<dbReference type="Pfam" id="PF12685">
    <property type="entry name" value="SpoIIIAH"/>
    <property type="match status" value="1"/>
</dbReference>
<dbReference type="RefSeq" id="WP_090867094.1">
    <property type="nucleotide sequence ID" value="NZ_FOHE01000002.1"/>
</dbReference>
<feature type="transmembrane region" description="Helical" evidence="2">
    <location>
        <begin position="7"/>
        <end position="25"/>
    </location>
</feature>
<dbReference type="EMBL" id="FOHE01000002">
    <property type="protein sequence ID" value="SES82835.1"/>
    <property type="molecule type" value="Genomic_DNA"/>
</dbReference>
<accession>A0A1H9ZPS8</accession>
<dbReference type="STRING" id="930131.SAMN05216389_102359"/>
<dbReference type="AlphaFoldDB" id="A0A1H9ZPS8"/>
<dbReference type="Proteomes" id="UP000198618">
    <property type="component" value="Unassembled WGS sequence"/>
</dbReference>
<feature type="region of interest" description="Disordered" evidence="1">
    <location>
        <begin position="40"/>
        <end position="68"/>
    </location>
</feature>
<evidence type="ECO:0000256" key="1">
    <source>
        <dbReference type="SAM" id="MobiDB-lite"/>
    </source>
</evidence>
<dbReference type="InterPro" id="IPR024232">
    <property type="entry name" value="SpoIIIAH"/>
</dbReference>
<gene>
    <name evidence="3" type="ORF">SAMN05216389_102359</name>
</gene>
<organism evidence="3 4">
    <name type="scientific">Oceanobacillus limi</name>
    <dbReference type="NCBI Taxonomy" id="930131"/>
    <lineage>
        <taxon>Bacteria</taxon>
        <taxon>Bacillati</taxon>
        <taxon>Bacillota</taxon>
        <taxon>Bacilli</taxon>
        <taxon>Bacillales</taxon>
        <taxon>Bacillaceae</taxon>
        <taxon>Oceanobacillus</taxon>
    </lineage>
</organism>
<reference evidence="3 4" key="1">
    <citation type="submission" date="2016-10" db="EMBL/GenBank/DDBJ databases">
        <authorList>
            <person name="de Groot N.N."/>
        </authorList>
    </citation>
    <scope>NUCLEOTIDE SEQUENCE [LARGE SCALE GENOMIC DNA]</scope>
    <source>
        <strain evidence="3 4">IBRC-M 10780</strain>
    </source>
</reference>
<dbReference type="OrthoDB" id="2939102at2"/>
<evidence type="ECO:0000256" key="2">
    <source>
        <dbReference type="SAM" id="Phobius"/>
    </source>
</evidence>
<evidence type="ECO:0000313" key="4">
    <source>
        <dbReference type="Proteomes" id="UP000198618"/>
    </source>
</evidence>
<keyword evidence="2" id="KW-0812">Transmembrane</keyword>
<proteinExistence type="predicted"/>
<keyword evidence="4" id="KW-1185">Reference proteome</keyword>